<keyword evidence="3" id="KW-1185">Reference proteome</keyword>
<dbReference type="PRINTS" id="PR00081">
    <property type="entry name" value="GDHRDH"/>
</dbReference>
<dbReference type="PROSITE" id="PS00061">
    <property type="entry name" value="ADH_SHORT"/>
    <property type="match status" value="1"/>
</dbReference>
<keyword evidence="2" id="KW-0560">Oxidoreductase</keyword>
<dbReference type="SUPFAM" id="SSF51735">
    <property type="entry name" value="NAD(P)-binding Rossmann-fold domains"/>
    <property type="match status" value="1"/>
</dbReference>
<dbReference type="PANTHER" id="PTHR42760">
    <property type="entry name" value="SHORT-CHAIN DEHYDROGENASES/REDUCTASES FAMILY MEMBER"/>
    <property type="match status" value="1"/>
</dbReference>
<evidence type="ECO:0000256" key="1">
    <source>
        <dbReference type="ARBA" id="ARBA00006484"/>
    </source>
</evidence>
<evidence type="ECO:0000313" key="2">
    <source>
        <dbReference type="EMBL" id="XFO64407.1"/>
    </source>
</evidence>
<dbReference type="EC" id="1.1.1.127" evidence="2"/>
<dbReference type="Pfam" id="PF13561">
    <property type="entry name" value="adh_short_C2"/>
    <property type="match status" value="1"/>
</dbReference>
<dbReference type="Proteomes" id="UP000216752">
    <property type="component" value="Chromosome"/>
</dbReference>
<comment type="similarity">
    <text evidence="1">Belongs to the short-chain dehydrogenases/reductases (SDR) family.</text>
</comment>
<protein>
    <submittedName>
        <fullName evidence="2">2-dehydro-3-deoxy-D-gluconate 5-dehydrogenase</fullName>
        <ecNumber evidence="2">1.1.1.127</ecNumber>
    </submittedName>
</protein>
<proteinExistence type="inferred from homology"/>
<sequence>MAKEIKKPSFDLNSKVAIVTGGTKGIGYAIASTFAMYGCNVVITSRTPEDCERIAKDINTLYGVKCLGIAADSSNKENIDAVVAKTVEAFGKIDILINNAGISGKTASLLEQTEDSFMKVIDTNLKGCFLFASAVVAQMAKQGKGGKIVNIASVGGLIGGKSVAPYGASKAGVLSLTKTMANEWARYGITVNAVCPGYVITELNQDIFANPEIKAKMEKRTAVRRLGCVEEIAGPVLAMVSDCFSYMTGTYILLDGGQTIGG</sequence>
<accession>A0ABZ3IFY0</accession>
<dbReference type="InterPro" id="IPR020904">
    <property type="entry name" value="Sc_DH/Rdtase_CS"/>
</dbReference>
<gene>
    <name evidence="2" type="primary">kduD_1</name>
    <name evidence="2" type="ORF">SPSIL_005090</name>
</gene>
<dbReference type="CDD" id="cd05233">
    <property type="entry name" value="SDR_c"/>
    <property type="match status" value="1"/>
</dbReference>
<organism evidence="2 3">
    <name type="scientific">Sporomusa silvacetica DSM 10669</name>
    <dbReference type="NCBI Taxonomy" id="1123289"/>
    <lineage>
        <taxon>Bacteria</taxon>
        <taxon>Bacillati</taxon>
        <taxon>Bacillota</taxon>
        <taxon>Negativicutes</taxon>
        <taxon>Selenomonadales</taxon>
        <taxon>Sporomusaceae</taxon>
        <taxon>Sporomusa</taxon>
    </lineage>
</organism>
<dbReference type="RefSeq" id="WP_094602630.1">
    <property type="nucleotide sequence ID" value="NZ_CP155573.1"/>
</dbReference>
<dbReference type="Gene3D" id="3.40.50.720">
    <property type="entry name" value="NAD(P)-binding Rossmann-like Domain"/>
    <property type="match status" value="1"/>
</dbReference>
<reference evidence="2" key="1">
    <citation type="submission" date="2024-05" db="EMBL/GenBank/DDBJ databases">
        <title>Isolation and characterization of Sporomusa carbonis sp. nov., a carboxydotrophic hydrogenogen in the genus of Sporomusa isolated from a charcoal burning pile.</title>
        <authorList>
            <person name="Boeer T."/>
            <person name="Rosenbaum F."/>
            <person name="Eysell L."/>
            <person name="Mueller V."/>
            <person name="Daniel R."/>
            <person name="Poehlein A."/>
        </authorList>
    </citation>
    <scope>NUCLEOTIDE SEQUENCE [LARGE SCALE GENOMIC DNA]</scope>
    <source>
        <strain evidence="2">DSM 10669</strain>
    </source>
</reference>
<dbReference type="EMBL" id="CP155573">
    <property type="protein sequence ID" value="XFO64407.1"/>
    <property type="molecule type" value="Genomic_DNA"/>
</dbReference>
<dbReference type="InterPro" id="IPR036291">
    <property type="entry name" value="NAD(P)-bd_dom_sf"/>
</dbReference>
<name>A0ABZ3IFY0_9FIRM</name>
<dbReference type="InterPro" id="IPR002347">
    <property type="entry name" value="SDR_fam"/>
</dbReference>
<dbReference type="PANTHER" id="PTHR42760:SF124">
    <property type="entry name" value="SHORT-CHAIN DEHYDROGENASE_REDUCTASE"/>
    <property type="match status" value="1"/>
</dbReference>
<evidence type="ECO:0000313" key="3">
    <source>
        <dbReference type="Proteomes" id="UP000216752"/>
    </source>
</evidence>
<dbReference type="NCBIfam" id="NF005559">
    <property type="entry name" value="PRK07231.1"/>
    <property type="match status" value="1"/>
</dbReference>
<dbReference type="PRINTS" id="PR00080">
    <property type="entry name" value="SDRFAMILY"/>
</dbReference>
<dbReference type="GO" id="GO:0047001">
    <property type="term" value="F:2-dehydro-3-deoxy-D-gluconate 5-dehydrogenase activity"/>
    <property type="evidence" value="ECO:0007669"/>
    <property type="project" value="UniProtKB-EC"/>
</dbReference>